<dbReference type="OrthoDB" id="2080678at2"/>
<evidence type="ECO:0000313" key="3">
    <source>
        <dbReference type="Proteomes" id="UP000193224"/>
    </source>
</evidence>
<dbReference type="RefSeq" id="WP_085799756.1">
    <property type="nucleotide sequence ID" value="NZ_FWXB01000004.1"/>
</dbReference>
<evidence type="ECO:0000313" key="2">
    <source>
        <dbReference type="EMBL" id="SMC11804.1"/>
    </source>
</evidence>
<gene>
    <name evidence="2" type="ORF">ROA7745_01623</name>
</gene>
<dbReference type="AlphaFoldDB" id="A0A1X7BQF5"/>
<sequence>MPAAKKADRQSLYSYVVRYDSGFAPNPFGGYCTLATCKPGIRKSAQIGDWLLGTGSSNKKVNRGGHIVYAMRVEEAVETCDYWRDERFQMKKPVIPGSWKTACGDNIYQPLKDGSWHQLNSYHSRDDGSPKKPHIARDTAVQRILISQQFVYFGAEGPLLPSPFREGGAWDLLRSKRGYSRIQDTQIIDEFEFWFESLELTGFHGQPWDWLQYYK</sequence>
<name>A0A1X7BQF5_9RHOB</name>
<accession>A0A1X7BQF5</accession>
<dbReference type="Pfam" id="PF18753">
    <property type="entry name" value="Nmad2"/>
    <property type="match status" value="1"/>
</dbReference>
<organism evidence="2 3">
    <name type="scientific">Roseovarius aestuarii</name>
    <dbReference type="NCBI Taxonomy" id="475083"/>
    <lineage>
        <taxon>Bacteria</taxon>
        <taxon>Pseudomonadati</taxon>
        <taxon>Pseudomonadota</taxon>
        <taxon>Alphaproteobacteria</taxon>
        <taxon>Rhodobacterales</taxon>
        <taxon>Roseobacteraceae</taxon>
        <taxon>Roseovarius</taxon>
    </lineage>
</organism>
<dbReference type="EMBL" id="FWXB01000004">
    <property type="protein sequence ID" value="SMC11804.1"/>
    <property type="molecule type" value="Genomic_DNA"/>
</dbReference>
<dbReference type="InterPro" id="IPR041180">
    <property type="entry name" value="Nmad2"/>
</dbReference>
<dbReference type="Proteomes" id="UP000193224">
    <property type="component" value="Unassembled WGS sequence"/>
</dbReference>
<proteinExistence type="predicted"/>
<protein>
    <recommendedName>
        <fullName evidence="1">Nucleotide modification associated domain-containing protein</fullName>
    </recommendedName>
</protein>
<reference evidence="2 3" key="1">
    <citation type="submission" date="2017-03" db="EMBL/GenBank/DDBJ databases">
        <authorList>
            <person name="Afonso C.L."/>
            <person name="Miller P.J."/>
            <person name="Scott M.A."/>
            <person name="Spackman E."/>
            <person name="Goraichik I."/>
            <person name="Dimitrov K.M."/>
            <person name="Suarez D.L."/>
            <person name="Swayne D.E."/>
        </authorList>
    </citation>
    <scope>NUCLEOTIDE SEQUENCE [LARGE SCALE GENOMIC DNA]</scope>
    <source>
        <strain evidence="2 3">CECT 7745</strain>
    </source>
</reference>
<evidence type="ECO:0000259" key="1">
    <source>
        <dbReference type="Pfam" id="PF18753"/>
    </source>
</evidence>
<feature type="domain" description="Nucleotide modification associated" evidence="1">
    <location>
        <begin position="10"/>
        <end position="211"/>
    </location>
</feature>
<keyword evidence="3" id="KW-1185">Reference proteome</keyword>